<dbReference type="EMBL" id="JBHSCZ010000002">
    <property type="protein sequence ID" value="MFC4263558.1"/>
    <property type="molecule type" value="Genomic_DNA"/>
</dbReference>
<dbReference type="PANTHER" id="PTHR34478">
    <property type="entry name" value="PROTEIN LEMA"/>
    <property type="match status" value="1"/>
</dbReference>
<evidence type="ECO:0000313" key="8">
    <source>
        <dbReference type="EMBL" id="MFC4263558.1"/>
    </source>
</evidence>
<reference evidence="9" key="1">
    <citation type="journal article" date="2019" name="Int. J. Syst. Evol. Microbiol.">
        <title>The Global Catalogue of Microorganisms (GCM) 10K type strain sequencing project: providing services to taxonomists for standard genome sequencing and annotation.</title>
        <authorList>
            <consortium name="The Broad Institute Genomics Platform"/>
            <consortium name="The Broad Institute Genome Sequencing Center for Infectious Disease"/>
            <person name="Wu L."/>
            <person name="Ma J."/>
        </authorList>
    </citation>
    <scope>NUCLEOTIDE SEQUENCE [LARGE SCALE GENOMIC DNA]</scope>
    <source>
        <strain evidence="9">CECT 8289</strain>
    </source>
</reference>
<evidence type="ECO:0000256" key="5">
    <source>
        <dbReference type="ARBA" id="ARBA00023136"/>
    </source>
</evidence>
<feature type="coiled-coil region" evidence="6">
    <location>
        <begin position="127"/>
        <end position="154"/>
    </location>
</feature>
<evidence type="ECO:0000256" key="3">
    <source>
        <dbReference type="ARBA" id="ARBA00022692"/>
    </source>
</evidence>
<evidence type="ECO:0000256" key="2">
    <source>
        <dbReference type="ARBA" id="ARBA00008854"/>
    </source>
</evidence>
<gene>
    <name evidence="8" type="ORF">ACFOWM_11745</name>
</gene>
<keyword evidence="4 7" id="KW-1133">Transmembrane helix</keyword>
<dbReference type="Pfam" id="PF04011">
    <property type="entry name" value="LemA"/>
    <property type="match status" value="1"/>
</dbReference>
<organism evidence="8 9">
    <name type="scientific">Ferruginibacter yonginensis</name>
    <dbReference type="NCBI Taxonomy" id="1310416"/>
    <lineage>
        <taxon>Bacteria</taxon>
        <taxon>Pseudomonadati</taxon>
        <taxon>Bacteroidota</taxon>
        <taxon>Chitinophagia</taxon>
        <taxon>Chitinophagales</taxon>
        <taxon>Chitinophagaceae</taxon>
        <taxon>Ferruginibacter</taxon>
    </lineage>
</organism>
<comment type="caution">
    <text evidence="8">The sequence shown here is derived from an EMBL/GenBank/DDBJ whole genome shotgun (WGS) entry which is preliminary data.</text>
</comment>
<accession>A0ABV8QV51</accession>
<feature type="transmembrane region" description="Helical" evidence="7">
    <location>
        <begin position="6"/>
        <end position="28"/>
    </location>
</feature>
<dbReference type="Proteomes" id="UP001595907">
    <property type="component" value="Unassembled WGS sequence"/>
</dbReference>
<evidence type="ECO:0000256" key="1">
    <source>
        <dbReference type="ARBA" id="ARBA00004167"/>
    </source>
</evidence>
<dbReference type="Gene3D" id="1.20.1440.20">
    <property type="entry name" value="LemA-like domain"/>
    <property type="match status" value="1"/>
</dbReference>
<evidence type="ECO:0000256" key="7">
    <source>
        <dbReference type="SAM" id="Phobius"/>
    </source>
</evidence>
<comment type="subcellular location">
    <subcellularLocation>
        <location evidence="1">Membrane</location>
        <topology evidence="1">Single-pass membrane protein</topology>
    </subcellularLocation>
</comment>
<name>A0ABV8QV51_9BACT</name>
<protein>
    <submittedName>
        <fullName evidence="8">LemA family protein</fullName>
    </submittedName>
</protein>
<evidence type="ECO:0000256" key="6">
    <source>
        <dbReference type="SAM" id="Coils"/>
    </source>
</evidence>
<evidence type="ECO:0000256" key="4">
    <source>
        <dbReference type="ARBA" id="ARBA00022989"/>
    </source>
</evidence>
<dbReference type="PANTHER" id="PTHR34478:SF2">
    <property type="entry name" value="MEMBRANE PROTEIN"/>
    <property type="match status" value="1"/>
</dbReference>
<comment type="similarity">
    <text evidence="2">Belongs to the LemA family.</text>
</comment>
<keyword evidence="6" id="KW-0175">Coiled coil</keyword>
<dbReference type="SUPFAM" id="SSF140478">
    <property type="entry name" value="LemA-like"/>
    <property type="match status" value="1"/>
</dbReference>
<dbReference type="InterPro" id="IPR023353">
    <property type="entry name" value="LemA-like_dom_sf"/>
</dbReference>
<sequence>MNNKKLILIIGAIFAVLVLYFIVTYNGFIKKQERVKAQWNEVQNAYQRRLDLVPNLVNTVKGAAEFEANTIQAIVNARAKATAINVSGIDSASFQQQSTAQNELAATTNRLLIAVEKYPELQGAQAFSTLQTQLERTELRIKVARKDFNEAVQNYNSSVRNFPSKIVASFTGFKTYDGFTADAGTDKATEIKF</sequence>
<keyword evidence="5 7" id="KW-0472">Membrane</keyword>
<evidence type="ECO:0000313" key="9">
    <source>
        <dbReference type="Proteomes" id="UP001595907"/>
    </source>
</evidence>
<proteinExistence type="inferred from homology"/>
<dbReference type="InterPro" id="IPR007156">
    <property type="entry name" value="MamQ_LemA"/>
</dbReference>
<keyword evidence="3 7" id="KW-0812">Transmembrane</keyword>
<keyword evidence="9" id="KW-1185">Reference proteome</keyword>
<dbReference type="RefSeq" id="WP_379710292.1">
    <property type="nucleotide sequence ID" value="NZ_JBHSCZ010000002.1"/>
</dbReference>